<name>A0AAN6P5Q6_9PEZI</name>
<keyword evidence="2" id="KW-1185">Reference proteome</keyword>
<reference evidence="2" key="1">
    <citation type="journal article" date="2023" name="Mol. Phylogenet. Evol.">
        <title>Genome-scale phylogeny and comparative genomics of the fungal order Sordariales.</title>
        <authorList>
            <person name="Hensen N."/>
            <person name="Bonometti L."/>
            <person name="Westerberg I."/>
            <person name="Brannstrom I.O."/>
            <person name="Guillou S."/>
            <person name="Cros-Aarteil S."/>
            <person name="Calhoun S."/>
            <person name="Haridas S."/>
            <person name="Kuo A."/>
            <person name="Mondo S."/>
            <person name="Pangilinan J."/>
            <person name="Riley R."/>
            <person name="LaButti K."/>
            <person name="Andreopoulos B."/>
            <person name="Lipzen A."/>
            <person name="Chen C."/>
            <person name="Yan M."/>
            <person name="Daum C."/>
            <person name="Ng V."/>
            <person name="Clum A."/>
            <person name="Steindorff A."/>
            <person name="Ohm R.A."/>
            <person name="Martin F."/>
            <person name="Silar P."/>
            <person name="Natvig D.O."/>
            <person name="Lalanne C."/>
            <person name="Gautier V."/>
            <person name="Ament-Velasquez S.L."/>
            <person name="Kruys A."/>
            <person name="Hutchinson M.I."/>
            <person name="Powell A.J."/>
            <person name="Barry K."/>
            <person name="Miller A.N."/>
            <person name="Grigoriev I.V."/>
            <person name="Debuchy R."/>
            <person name="Gladieux P."/>
            <person name="Hiltunen Thoren M."/>
            <person name="Johannesson H."/>
        </authorList>
    </citation>
    <scope>NUCLEOTIDE SEQUENCE [LARGE SCALE GENOMIC DNA]</scope>
    <source>
        <strain evidence="2">CBS 284.82</strain>
    </source>
</reference>
<sequence>SIVLVTPEAAISESFGHFVNRQRAIGRLDWIVVDEYYIVLDSGARGRWRSRILGLRRLAKAEA</sequence>
<accession>A0AAN6P5Q6</accession>
<organism evidence="1 2">
    <name type="scientific">Parachaetomium inaequale</name>
    <dbReference type="NCBI Taxonomy" id="2588326"/>
    <lineage>
        <taxon>Eukaryota</taxon>
        <taxon>Fungi</taxon>
        <taxon>Dikarya</taxon>
        <taxon>Ascomycota</taxon>
        <taxon>Pezizomycotina</taxon>
        <taxon>Sordariomycetes</taxon>
        <taxon>Sordariomycetidae</taxon>
        <taxon>Sordariales</taxon>
        <taxon>Chaetomiaceae</taxon>
        <taxon>Parachaetomium</taxon>
    </lineage>
</organism>
<dbReference type="Proteomes" id="UP001303115">
    <property type="component" value="Unassembled WGS sequence"/>
</dbReference>
<evidence type="ECO:0000313" key="2">
    <source>
        <dbReference type="Proteomes" id="UP001303115"/>
    </source>
</evidence>
<protein>
    <submittedName>
        <fullName evidence="1">Uncharacterized protein</fullName>
    </submittedName>
</protein>
<feature type="non-terminal residue" evidence="1">
    <location>
        <position position="1"/>
    </location>
</feature>
<dbReference type="AlphaFoldDB" id="A0AAN6P5Q6"/>
<gene>
    <name evidence="1" type="ORF">C8A01DRAFT_21515</name>
</gene>
<comment type="caution">
    <text evidence="1">The sequence shown here is derived from an EMBL/GenBank/DDBJ whole genome shotgun (WGS) entry which is preliminary data.</text>
</comment>
<dbReference type="EMBL" id="MU854944">
    <property type="protein sequence ID" value="KAK4031235.1"/>
    <property type="molecule type" value="Genomic_DNA"/>
</dbReference>
<proteinExistence type="predicted"/>
<evidence type="ECO:0000313" key="1">
    <source>
        <dbReference type="EMBL" id="KAK4031235.1"/>
    </source>
</evidence>